<dbReference type="OrthoDB" id="9805202at2"/>
<keyword evidence="5" id="KW-0812">Transmembrane</keyword>
<dbReference type="InterPro" id="IPR010538">
    <property type="entry name" value="DHOR"/>
</dbReference>
<dbReference type="PANTHER" id="PTHR30600:SF4">
    <property type="entry name" value="CYTOCHROME C DOMAIN-CONTAINING PROTEIN"/>
    <property type="match status" value="1"/>
</dbReference>
<keyword evidence="1 4" id="KW-0349">Heme</keyword>
<feature type="transmembrane region" description="Helical" evidence="5">
    <location>
        <begin position="6"/>
        <end position="24"/>
    </location>
</feature>
<feature type="domain" description="Cytochrome c" evidence="6">
    <location>
        <begin position="339"/>
        <end position="471"/>
    </location>
</feature>
<evidence type="ECO:0000256" key="3">
    <source>
        <dbReference type="ARBA" id="ARBA00023004"/>
    </source>
</evidence>
<dbReference type="InterPro" id="IPR051395">
    <property type="entry name" value="Cytochrome_c_Peroxidase/MauG"/>
</dbReference>
<dbReference type="Pfam" id="PF06537">
    <property type="entry name" value="DHOR"/>
    <property type="match status" value="1"/>
</dbReference>
<protein>
    <submittedName>
        <fullName evidence="7">CxxC motif-containing protein, DUF1111 family</fullName>
    </submittedName>
</protein>
<dbReference type="PANTHER" id="PTHR30600">
    <property type="entry name" value="CYTOCHROME C PEROXIDASE-RELATED"/>
    <property type="match status" value="1"/>
</dbReference>
<dbReference type="SUPFAM" id="SSF46626">
    <property type="entry name" value="Cytochrome c"/>
    <property type="match status" value="1"/>
</dbReference>
<evidence type="ECO:0000256" key="5">
    <source>
        <dbReference type="SAM" id="Phobius"/>
    </source>
</evidence>
<dbReference type="Proteomes" id="UP000199513">
    <property type="component" value="Unassembled WGS sequence"/>
</dbReference>
<keyword evidence="2 4" id="KW-0479">Metal-binding</keyword>
<dbReference type="EMBL" id="FONY01000023">
    <property type="protein sequence ID" value="SFF27703.1"/>
    <property type="molecule type" value="Genomic_DNA"/>
</dbReference>
<evidence type="ECO:0000259" key="6">
    <source>
        <dbReference type="PROSITE" id="PS51007"/>
    </source>
</evidence>
<dbReference type="STRING" id="1003.SAMN04488541_102340"/>
<dbReference type="PIRSF" id="PIRSF028099">
    <property type="entry name" value="DUF1111"/>
    <property type="match status" value="1"/>
</dbReference>
<reference evidence="8" key="1">
    <citation type="submission" date="2016-10" db="EMBL/GenBank/DDBJ databases">
        <authorList>
            <person name="Varghese N."/>
            <person name="Submissions S."/>
        </authorList>
    </citation>
    <scope>NUCLEOTIDE SEQUENCE [LARGE SCALE GENOMIC DNA]</scope>
    <source>
        <strain>GEY</strain>
        <strain evidence="8">DSM 9560</strain>
    </source>
</reference>
<dbReference type="GO" id="GO:0009055">
    <property type="term" value="F:electron transfer activity"/>
    <property type="evidence" value="ECO:0007669"/>
    <property type="project" value="InterPro"/>
</dbReference>
<dbReference type="PROSITE" id="PS51007">
    <property type="entry name" value="CYTC"/>
    <property type="match status" value="1"/>
</dbReference>
<proteinExistence type="predicted"/>
<keyword evidence="5" id="KW-1133">Transmembrane helix</keyword>
<name>A0A1I2HE90_9BACT</name>
<keyword evidence="8" id="KW-1185">Reference proteome</keyword>
<sequence length="471" mass="52014">MVKTSYWLVLFSIIVYLSVILFAVQCKPIAQLADYEVGEELSASACTTNDSSLRAFDRPAPNLSERNFDRFQTGNSFFRSAWVTAPATASARDGLGPLFNSISCTGCHIRDGRGAPPQKYGEPLISMLVRLSIEGKTAEGAPLPEPTYGGQLQNRAIQGVKAEGDVRIKYEEIKGLFADGEEFSLKKPIYEFTNLQYGAMHPQTKFSPRTAPFMIGLGLLEAIPEKDILANADIEDKNGDGISGKPNYVWDYVKKEKVLGRFGWKANQPNLKQQVASAFNGDIGLTTSIFTSDHCTDYQTNCKKATSGGNPEISDEILAFTTAYSSSLAVPVRRNAQSKEVLRGKKLFAEAKCASCHTPKFITQATKEYPEYQGIVIRPYTDLLLHDMGEGLADGREDFEASGREWRTPPLWGIGLIPKINGHSNFLHDGRARNLSEAILWHGGEAEFSKNAFLKMSKRDRKALIAFLESL</sequence>
<evidence type="ECO:0000256" key="4">
    <source>
        <dbReference type="PROSITE-ProRule" id="PRU00433"/>
    </source>
</evidence>
<gene>
    <name evidence="7" type="ORF">SAMN04488541_102340</name>
</gene>
<accession>A0A1I2HE90</accession>
<dbReference type="AlphaFoldDB" id="A0A1I2HE90"/>
<keyword evidence="5" id="KW-0472">Membrane</keyword>
<dbReference type="InterPro" id="IPR036909">
    <property type="entry name" value="Cyt_c-like_dom_sf"/>
</dbReference>
<dbReference type="GO" id="GO:0004130">
    <property type="term" value="F:cytochrome-c peroxidase activity"/>
    <property type="evidence" value="ECO:0007669"/>
    <property type="project" value="TreeGrafter"/>
</dbReference>
<dbReference type="Gene3D" id="1.10.760.10">
    <property type="entry name" value="Cytochrome c-like domain"/>
    <property type="match status" value="1"/>
</dbReference>
<evidence type="ECO:0000256" key="2">
    <source>
        <dbReference type="ARBA" id="ARBA00022723"/>
    </source>
</evidence>
<dbReference type="GO" id="GO:0046872">
    <property type="term" value="F:metal ion binding"/>
    <property type="evidence" value="ECO:0007669"/>
    <property type="project" value="UniProtKB-KW"/>
</dbReference>
<evidence type="ECO:0000313" key="7">
    <source>
        <dbReference type="EMBL" id="SFF27703.1"/>
    </source>
</evidence>
<keyword evidence="3 4" id="KW-0408">Iron</keyword>
<dbReference type="RefSeq" id="WP_091546302.1">
    <property type="nucleotide sequence ID" value="NZ_FONY01000023.1"/>
</dbReference>
<evidence type="ECO:0000256" key="1">
    <source>
        <dbReference type="ARBA" id="ARBA00022617"/>
    </source>
</evidence>
<organism evidence="7 8">
    <name type="scientific">Thermoflexibacter ruber</name>
    <dbReference type="NCBI Taxonomy" id="1003"/>
    <lineage>
        <taxon>Bacteria</taxon>
        <taxon>Pseudomonadati</taxon>
        <taxon>Bacteroidota</taxon>
        <taxon>Cytophagia</taxon>
        <taxon>Cytophagales</taxon>
        <taxon>Thermoflexibacteraceae</taxon>
        <taxon>Thermoflexibacter</taxon>
    </lineage>
</organism>
<dbReference type="InterPro" id="IPR009056">
    <property type="entry name" value="Cyt_c-like_dom"/>
</dbReference>
<dbReference type="GO" id="GO:0020037">
    <property type="term" value="F:heme binding"/>
    <property type="evidence" value="ECO:0007669"/>
    <property type="project" value="InterPro"/>
</dbReference>
<evidence type="ECO:0000313" key="8">
    <source>
        <dbReference type="Proteomes" id="UP000199513"/>
    </source>
</evidence>